<dbReference type="EMBL" id="GL732523">
    <property type="protein sequence ID" value="EFX90010.1"/>
    <property type="molecule type" value="Genomic_DNA"/>
</dbReference>
<dbReference type="HOGENOM" id="CLU_1760630_0_0_1"/>
<protein>
    <recommendedName>
        <fullName evidence="4">Platelet-derived growth factor (PDGF) family profile domain-containing protein</fullName>
    </recommendedName>
</protein>
<keyword evidence="1" id="KW-0732">Signal</keyword>
<reference evidence="2 3" key="1">
    <citation type="journal article" date="2011" name="Science">
        <title>The ecoresponsive genome of Daphnia pulex.</title>
        <authorList>
            <person name="Colbourne J.K."/>
            <person name="Pfrender M.E."/>
            <person name="Gilbert D."/>
            <person name="Thomas W.K."/>
            <person name="Tucker A."/>
            <person name="Oakley T.H."/>
            <person name="Tokishita S."/>
            <person name="Aerts A."/>
            <person name="Arnold G.J."/>
            <person name="Basu M.K."/>
            <person name="Bauer D.J."/>
            <person name="Caceres C.E."/>
            <person name="Carmel L."/>
            <person name="Casola C."/>
            <person name="Choi J.H."/>
            <person name="Detter J.C."/>
            <person name="Dong Q."/>
            <person name="Dusheyko S."/>
            <person name="Eads B.D."/>
            <person name="Frohlich T."/>
            <person name="Geiler-Samerotte K.A."/>
            <person name="Gerlach D."/>
            <person name="Hatcher P."/>
            <person name="Jogdeo S."/>
            <person name="Krijgsveld J."/>
            <person name="Kriventseva E.V."/>
            <person name="Kultz D."/>
            <person name="Laforsch C."/>
            <person name="Lindquist E."/>
            <person name="Lopez J."/>
            <person name="Manak J.R."/>
            <person name="Muller J."/>
            <person name="Pangilinan J."/>
            <person name="Patwardhan R.P."/>
            <person name="Pitluck S."/>
            <person name="Pritham E.J."/>
            <person name="Rechtsteiner A."/>
            <person name="Rho M."/>
            <person name="Rogozin I.B."/>
            <person name="Sakarya O."/>
            <person name="Salamov A."/>
            <person name="Schaack S."/>
            <person name="Shapiro H."/>
            <person name="Shiga Y."/>
            <person name="Skalitzky C."/>
            <person name="Smith Z."/>
            <person name="Souvorov A."/>
            <person name="Sung W."/>
            <person name="Tang Z."/>
            <person name="Tsuchiya D."/>
            <person name="Tu H."/>
            <person name="Vos H."/>
            <person name="Wang M."/>
            <person name="Wolf Y.I."/>
            <person name="Yamagata H."/>
            <person name="Yamada T."/>
            <person name="Ye Y."/>
            <person name="Shaw J.R."/>
            <person name="Andrews J."/>
            <person name="Crease T.J."/>
            <person name="Tang H."/>
            <person name="Lucas S.M."/>
            <person name="Robertson H.M."/>
            <person name="Bork P."/>
            <person name="Koonin E.V."/>
            <person name="Zdobnov E.M."/>
            <person name="Grigoriev I.V."/>
            <person name="Lynch M."/>
            <person name="Boore J.L."/>
        </authorList>
    </citation>
    <scope>NUCLEOTIDE SEQUENCE [LARGE SCALE GENOMIC DNA]</scope>
</reference>
<dbReference type="AlphaFoldDB" id="E9FQM6"/>
<organism evidence="2 3">
    <name type="scientific">Daphnia pulex</name>
    <name type="common">Water flea</name>
    <dbReference type="NCBI Taxonomy" id="6669"/>
    <lineage>
        <taxon>Eukaryota</taxon>
        <taxon>Metazoa</taxon>
        <taxon>Ecdysozoa</taxon>
        <taxon>Arthropoda</taxon>
        <taxon>Crustacea</taxon>
        <taxon>Branchiopoda</taxon>
        <taxon>Diplostraca</taxon>
        <taxon>Cladocera</taxon>
        <taxon>Anomopoda</taxon>
        <taxon>Daphniidae</taxon>
        <taxon>Daphnia</taxon>
    </lineage>
</organism>
<evidence type="ECO:0000313" key="3">
    <source>
        <dbReference type="Proteomes" id="UP000000305"/>
    </source>
</evidence>
<gene>
    <name evidence="2" type="ORF">DAPPUDRAFT_309731</name>
</gene>
<evidence type="ECO:0000256" key="1">
    <source>
        <dbReference type="SAM" id="SignalP"/>
    </source>
</evidence>
<keyword evidence="3" id="KW-1185">Reference proteome</keyword>
<dbReference type="Proteomes" id="UP000000305">
    <property type="component" value="Unassembled WGS sequence"/>
</dbReference>
<dbReference type="InParanoid" id="E9FQM6"/>
<feature type="signal peptide" evidence="1">
    <location>
        <begin position="1"/>
        <end position="23"/>
    </location>
</feature>
<sequence length="160" mass="17359">MKFLSICIALLPTVCILVPYCFAVPLLEAVQHNESNSIQGAQPSQRNVDAVQLFPTVSISTEVEDLGNHSETLCPFRVENRTLEMDHHLGNFVIEYTEIVCRGSCKHCNAGRSCKQIMTLLEINLNNTVTGLMENVVSTGVAMGCTCTPDDSGASGEDVP</sequence>
<dbReference type="PhylomeDB" id="E9FQM6"/>
<name>E9FQM6_DAPPU</name>
<evidence type="ECO:0008006" key="4">
    <source>
        <dbReference type="Google" id="ProtNLM"/>
    </source>
</evidence>
<accession>E9FQM6</accession>
<feature type="chain" id="PRO_5003240231" description="Platelet-derived growth factor (PDGF) family profile domain-containing protein" evidence="1">
    <location>
        <begin position="24"/>
        <end position="160"/>
    </location>
</feature>
<evidence type="ECO:0000313" key="2">
    <source>
        <dbReference type="EMBL" id="EFX90010.1"/>
    </source>
</evidence>
<proteinExistence type="predicted"/>
<dbReference type="KEGG" id="dpx:DAPPUDRAFT_309731"/>
<dbReference type="OrthoDB" id="6355394at2759"/>